<reference evidence="2 3" key="1">
    <citation type="submission" date="2018-08" db="EMBL/GenBank/DDBJ databases">
        <title>Genome and evolution of the arbuscular mycorrhizal fungus Diversispora epigaea (formerly Glomus versiforme) and its bacterial endosymbionts.</title>
        <authorList>
            <person name="Sun X."/>
            <person name="Fei Z."/>
            <person name="Harrison M."/>
        </authorList>
    </citation>
    <scope>NUCLEOTIDE SEQUENCE [LARGE SCALE GENOMIC DNA]</scope>
    <source>
        <strain evidence="2 3">IT104</strain>
    </source>
</reference>
<evidence type="ECO:0000313" key="3">
    <source>
        <dbReference type="Proteomes" id="UP000266861"/>
    </source>
</evidence>
<accession>A0A397IZ21</accession>
<dbReference type="EMBL" id="PQFF01000128">
    <property type="protein sequence ID" value="RHZ80327.1"/>
    <property type="molecule type" value="Genomic_DNA"/>
</dbReference>
<evidence type="ECO:0000313" key="2">
    <source>
        <dbReference type="EMBL" id="RHZ80327.1"/>
    </source>
</evidence>
<feature type="transmembrane region" description="Helical" evidence="1">
    <location>
        <begin position="14"/>
        <end position="35"/>
    </location>
</feature>
<dbReference type="Proteomes" id="UP000266861">
    <property type="component" value="Unassembled WGS sequence"/>
</dbReference>
<organism evidence="2 3">
    <name type="scientific">Diversispora epigaea</name>
    <dbReference type="NCBI Taxonomy" id="1348612"/>
    <lineage>
        <taxon>Eukaryota</taxon>
        <taxon>Fungi</taxon>
        <taxon>Fungi incertae sedis</taxon>
        <taxon>Mucoromycota</taxon>
        <taxon>Glomeromycotina</taxon>
        <taxon>Glomeromycetes</taxon>
        <taxon>Diversisporales</taxon>
        <taxon>Diversisporaceae</taxon>
        <taxon>Diversispora</taxon>
    </lineage>
</organism>
<sequence length="111" mass="13170">MNRRIVVIETNSNVIFHILCFTLVIFGYNIITKFIELKFKRHMKSISNILDFNNHGIIMMCFNTYCGVVKNNPLYKAPTKILDSLINFFFKKKKENSEIHFFFSHIKDKNS</sequence>
<gene>
    <name evidence="2" type="ORF">Glove_137g122</name>
</gene>
<keyword evidence="1" id="KW-0472">Membrane</keyword>
<protein>
    <submittedName>
        <fullName evidence="2">Uncharacterized protein</fullName>
    </submittedName>
</protein>
<evidence type="ECO:0000256" key="1">
    <source>
        <dbReference type="SAM" id="Phobius"/>
    </source>
</evidence>
<comment type="caution">
    <text evidence="2">The sequence shown here is derived from an EMBL/GenBank/DDBJ whole genome shotgun (WGS) entry which is preliminary data.</text>
</comment>
<keyword evidence="1" id="KW-1133">Transmembrane helix</keyword>
<keyword evidence="3" id="KW-1185">Reference proteome</keyword>
<proteinExistence type="predicted"/>
<dbReference type="AlphaFoldDB" id="A0A397IZ21"/>
<keyword evidence="1" id="KW-0812">Transmembrane</keyword>
<name>A0A397IZ21_9GLOM</name>